<sequence length="263" mass="28992">MAEYAPYSKVNKQWTEFVEAFPELSSLDRVGIVERKRIFGSVEAQISIRQLPSDIPKNAVIVTTFTVAARDDFNIPVRSYVPTAARIDRPVLVYLHAGGFLFGDLESGDLNCRVLAARLNISIVNVGYRLAPTWPFPHGVNDAYDVTKWTAAHAKSRLDADPEAGFLVGGISSGANFAGVVAYTARDEGLSPPITGLWVSIPVCIMPQAYEAAPLEWRTQLLSLEQNAENPLLTRKSLTDIQGKKQKQLQFSVFSVSQYMRGC</sequence>
<organism evidence="1 2">
    <name type="scientific">Zarea fungicola</name>
    <dbReference type="NCBI Taxonomy" id="93591"/>
    <lineage>
        <taxon>Eukaryota</taxon>
        <taxon>Fungi</taxon>
        <taxon>Dikarya</taxon>
        <taxon>Ascomycota</taxon>
        <taxon>Pezizomycotina</taxon>
        <taxon>Sordariomycetes</taxon>
        <taxon>Hypocreomycetidae</taxon>
        <taxon>Hypocreales</taxon>
        <taxon>Cordycipitaceae</taxon>
        <taxon>Zarea</taxon>
    </lineage>
</organism>
<gene>
    <name evidence="1" type="ORF">NQ176_g820</name>
</gene>
<evidence type="ECO:0000313" key="2">
    <source>
        <dbReference type="Proteomes" id="UP001143910"/>
    </source>
</evidence>
<proteinExistence type="predicted"/>
<name>A0ACC1NWE0_9HYPO</name>
<keyword evidence="2" id="KW-1185">Reference proteome</keyword>
<protein>
    <submittedName>
        <fullName evidence="1">Uncharacterized protein</fullName>
    </submittedName>
</protein>
<evidence type="ECO:0000313" key="1">
    <source>
        <dbReference type="EMBL" id="KAJ2983260.1"/>
    </source>
</evidence>
<accession>A0ACC1NWE0</accession>
<dbReference type="Proteomes" id="UP001143910">
    <property type="component" value="Unassembled WGS sequence"/>
</dbReference>
<reference evidence="1" key="1">
    <citation type="submission" date="2022-08" db="EMBL/GenBank/DDBJ databases">
        <title>Genome Sequence of Lecanicillium fungicola.</title>
        <authorList>
            <person name="Buettner E."/>
        </authorList>
    </citation>
    <scope>NUCLEOTIDE SEQUENCE</scope>
    <source>
        <strain evidence="1">Babe33</strain>
    </source>
</reference>
<comment type="caution">
    <text evidence="1">The sequence shown here is derived from an EMBL/GenBank/DDBJ whole genome shotgun (WGS) entry which is preliminary data.</text>
</comment>
<dbReference type="EMBL" id="JANJQO010000037">
    <property type="protein sequence ID" value="KAJ2983260.1"/>
    <property type="molecule type" value="Genomic_DNA"/>
</dbReference>